<accession>A0A226E1P7</accession>
<dbReference type="GO" id="GO:0019391">
    <property type="term" value="P:glucuronoside catabolic process"/>
    <property type="evidence" value="ECO:0007669"/>
    <property type="project" value="TreeGrafter"/>
</dbReference>
<dbReference type="FunFam" id="2.60.120.260:FF:000027">
    <property type="entry name" value="Beta-glucuronidase"/>
    <property type="match status" value="1"/>
</dbReference>
<comment type="similarity">
    <text evidence="1">Belongs to the glycosyl hydrolase 2 family.</text>
</comment>
<keyword evidence="4" id="KW-0732">Signal</keyword>
<gene>
    <name evidence="6" type="ORF">Fcan01_14065</name>
</gene>
<evidence type="ECO:0000256" key="1">
    <source>
        <dbReference type="ARBA" id="ARBA00007401"/>
    </source>
</evidence>
<feature type="signal peptide" evidence="4">
    <location>
        <begin position="1"/>
        <end position="19"/>
    </location>
</feature>
<sequence>MDKLFLVVVLVVGVAQVHGQGILFPRDSESRESKSLDGIWNFRQEPKGAVDLGLTEGWFNAPLEQSGEVENMPVPSSYQDLSNDRERRDYFGWVWYDREFWVSPQWTLADKRVFLRFGSVNYYAIVWVNGVRVTEHQGGHLPFQAELSLILNSNTANRITVAVNNTLTSSTVPQGFVRVKEGEQYPANHTIMSDNFDFFKYAGIHRSVLLYTTPRSYIDDITATPSVTGTTGTLTYNIATIVEGAGAETINVDLLDKEGTLVSSALTAIGTLVVPNAKLWWPYTMVREQNEAGYLYTLRVTD</sequence>
<dbReference type="OrthoDB" id="408532at2759"/>
<dbReference type="PANTHER" id="PTHR10066:SF67">
    <property type="entry name" value="BETA-GLUCURONIDASE"/>
    <property type="match status" value="1"/>
</dbReference>
<dbReference type="SUPFAM" id="SSF49785">
    <property type="entry name" value="Galactose-binding domain-like"/>
    <property type="match status" value="1"/>
</dbReference>
<name>A0A226E1P7_FOLCA</name>
<keyword evidence="7" id="KW-1185">Reference proteome</keyword>
<comment type="caution">
    <text evidence="6">The sequence shown here is derived from an EMBL/GenBank/DDBJ whole genome shotgun (WGS) entry which is preliminary data.</text>
</comment>
<dbReference type="EMBL" id="LNIX01000008">
    <property type="protein sequence ID" value="OXA50954.1"/>
    <property type="molecule type" value="Genomic_DNA"/>
</dbReference>
<evidence type="ECO:0000256" key="3">
    <source>
        <dbReference type="ARBA" id="ARBA00023295"/>
    </source>
</evidence>
<dbReference type="Gene3D" id="2.60.120.260">
    <property type="entry name" value="Galactose-binding domain-like"/>
    <property type="match status" value="1"/>
</dbReference>
<dbReference type="GO" id="GO:0030246">
    <property type="term" value="F:carbohydrate binding"/>
    <property type="evidence" value="ECO:0007669"/>
    <property type="project" value="TreeGrafter"/>
</dbReference>
<evidence type="ECO:0000313" key="6">
    <source>
        <dbReference type="EMBL" id="OXA50954.1"/>
    </source>
</evidence>
<dbReference type="Pfam" id="PF02837">
    <property type="entry name" value="Glyco_hydro_2_N"/>
    <property type="match status" value="1"/>
</dbReference>
<dbReference type="GO" id="GO:0005975">
    <property type="term" value="P:carbohydrate metabolic process"/>
    <property type="evidence" value="ECO:0007669"/>
    <property type="project" value="InterPro"/>
</dbReference>
<feature type="domain" description="Glycosyl hydrolases family 2 sugar binding" evidence="5">
    <location>
        <begin position="34"/>
        <end position="214"/>
    </location>
</feature>
<dbReference type="OMA" id="YNIATIV"/>
<protein>
    <submittedName>
        <fullName evidence="6">Beta-glucuronidase</fullName>
    </submittedName>
</protein>
<dbReference type="InterPro" id="IPR013783">
    <property type="entry name" value="Ig-like_fold"/>
</dbReference>
<dbReference type="InterPro" id="IPR008979">
    <property type="entry name" value="Galactose-bd-like_sf"/>
</dbReference>
<dbReference type="Gene3D" id="2.60.40.10">
    <property type="entry name" value="Immunoglobulins"/>
    <property type="match status" value="1"/>
</dbReference>
<dbReference type="STRING" id="158441.A0A226E1P7"/>
<dbReference type="InterPro" id="IPR036156">
    <property type="entry name" value="Beta-gal/glucu_dom_sf"/>
</dbReference>
<dbReference type="AlphaFoldDB" id="A0A226E1P7"/>
<evidence type="ECO:0000256" key="2">
    <source>
        <dbReference type="ARBA" id="ARBA00022801"/>
    </source>
</evidence>
<evidence type="ECO:0000313" key="7">
    <source>
        <dbReference type="Proteomes" id="UP000198287"/>
    </source>
</evidence>
<reference evidence="6 7" key="1">
    <citation type="submission" date="2015-12" db="EMBL/GenBank/DDBJ databases">
        <title>The genome of Folsomia candida.</title>
        <authorList>
            <person name="Faddeeva A."/>
            <person name="Derks M.F."/>
            <person name="Anvar Y."/>
            <person name="Smit S."/>
            <person name="Van Straalen N."/>
            <person name="Roelofs D."/>
        </authorList>
    </citation>
    <scope>NUCLEOTIDE SEQUENCE [LARGE SCALE GENOMIC DNA]</scope>
    <source>
        <strain evidence="6 7">VU population</strain>
        <tissue evidence="6">Whole body</tissue>
    </source>
</reference>
<proteinExistence type="inferred from homology"/>
<dbReference type="InterPro" id="IPR006104">
    <property type="entry name" value="Glyco_hydro_2_N"/>
</dbReference>
<dbReference type="PANTHER" id="PTHR10066">
    <property type="entry name" value="BETA-GLUCURONIDASE"/>
    <property type="match status" value="1"/>
</dbReference>
<feature type="chain" id="PRO_5012488746" evidence="4">
    <location>
        <begin position="20"/>
        <end position="302"/>
    </location>
</feature>
<keyword evidence="2" id="KW-0378">Hydrolase</keyword>
<organism evidence="6 7">
    <name type="scientific">Folsomia candida</name>
    <name type="common">Springtail</name>
    <dbReference type="NCBI Taxonomy" id="158441"/>
    <lineage>
        <taxon>Eukaryota</taxon>
        <taxon>Metazoa</taxon>
        <taxon>Ecdysozoa</taxon>
        <taxon>Arthropoda</taxon>
        <taxon>Hexapoda</taxon>
        <taxon>Collembola</taxon>
        <taxon>Entomobryomorpha</taxon>
        <taxon>Isotomoidea</taxon>
        <taxon>Isotomidae</taxon>
        <taxon>Proisotominae</taxon>
        <taxon>Folsomia</taxon>
    </lineage>
</organism>
<dbReference type="GO" id="GO:0005615">
    <property type="term" value="C:extracellular space"/>
    <property type="evidence" value="ECO:0007669"/>
    <property type="project" value="TreeGrafter"/>
</dbReference>
<dbReference type="Proteomes" id="UP000198287">
    <property type="component" value="Unassembled WGS sequence"/>
</dbReference>
<keyword evidence="3" id="KW-0326">Glycosidase</keyword>
<evidence type="ECO:0000256" key="4">
    <source>
        <dbReference type="SAM" id="SignalP"/>
    </source>
</evidence>
<dbReference type="SUPFAM" id="SSF49303">
    <property type="entry name" value="beta-Galactosidase/glucuronidase domain"/>
    <property type="match status" value="1"/>
</dbReference>
<dbReference type="GO" id="GO:0004566">
    <property type="term" value="F:beta-glucuronidase activity"/>
    <property type="evidence" value="ECO:0007669"/>
    <property type="project" value="TreeGrafter"/>
</dbReference>
<evidence type="ECO:0000259" key="5">
    <source>
        <dbReference type="Pfam" id="PF02837"/>
    </source>
</evidence>